<accession>A9UTE8</accession>
<feature type="chain" id="PRO_5002742421" evidence="1">
    <location>
        <begin position="26"/>
        <end position="326"/>
    </location>
</feature>
<keyword evidence="1" id="KW-0732">Signal</keyword>
<dbReference type="Proteomes" id="UP000001357">
    <property type="component" value="Unassembled WGS sequence"/>
</dbReference>
<dbReference type="Pfam" id="PF10933">
    <property type="entry name" value="DUF2827"/>
    <property type="match status" value="1"/>
</dbReference>
<protein>
    <submittedName>
        <fullName evidence="2">Uncharacterized protein</fullName>
    </submittedName>
</protein>
<dbReference type="EMBL" id="CH991545">
    <property type="protein sequence ID" value="EDQ91235.1"/>
    <property type="molecule type" value="Genomic_DNA"/>
</dbReference>
<dbReference type="RefSeq" id="XP_001743657.1">
    <property type="nucleotide sequence ID" value="XM_001743605.1"/>
</dbReference>
<organism evidence="2 3">
    <name type="scientific">Monosiga brevicollis</name>
    <name type="common">Choanoflagellate</name>
    <dbReference type="NCBI Taxonomy" id="81824"/>
    <lineage>
        <taxon>Eukaryota</taxon>
        <taxon>Choanoflagellata</taxon>
        <taxon>Craspedida</taxon>
        <taxon>Salpingoecidae</taxon>
        <taxon>Monosiga</taxon>
    </lineage>
</organism>
<gene>
    <name evidence="2" type="ORF">MONBRDRAFT_23442</name>
</gene>
<evidence type="ECO:0000313" key="2">
    <source>
        <dbReference type="EMBL" id="EDQ91235.1"/>
    </source>
</evidence>
<dbReference type="KEGG" id="mbr:MONBRDRAFT_23442"/>
<sequence length="326" mass="36599">MGHKGLWLQGLRLVMAALLCSATLSEPPRAWIHCRYTSSAECTPVVSLLLGLQRMGHLELRGLVDDSTGGDTAHPVRRLLATHNIPVIVAASALTQIDADHDFLLEVDALAEDFEASLTESTIQVARYRREDDYNAFASQILYPATDAAVAADLGQTTFYEILHGSPAFYVPRLFAPQPPPQIGVEGASDARWFWQPSDPSRKRIAVFEPNDGVFRNSIFPILVIEAVFRVDPESFASAYICNTQKLAANEQYRAMVSLRSKAYRAGRMSFERTYDMDWFLTTHTDVVLSHNWDDAARWDTELAALQRRFPLVHNNPHFHVSDVNR</sequence>
<feature type="signal peptide" evidence="1">
    <location>
        <begin position="1"/>
        <end position="25"/>
    </location>
</feature>
<keyword evidence="3" id="KW-1185">Reference proteome</keyword>
<dbReference type="InterPro" id="IPR021234">
    <property type="entry name" value="DUF2827"/>
</dbReference>
<evidence type="ECO:0000313" key="3">
    <source>
        <dbReference type="Proteomes" id="UP000001357"/>
    </source>
</evidence>
<proteinExistence type="predicted"/>
<name>A9UTE8_MONBE</name>
<reference evidence="2 3" key="1">
    <citation type="journal article" date="2008" name="Nature">
        <title>The genome of the choanoflagellate Monosiga brevicollis and the origin of metazoans.</title>
        <authorList>
            <consortium name="JGI Sequencing"/>
            <person name="King N."/>
            <person name="Westbrook M.J."/>
            <person name="Young S.L."/>
            <person name="Kuo A."/>
            <person name="Abedin M."/>
            <person name="Chapman J."/>
            <person name="Fairclough S."/>
            <person name="Hellsten U."/>
            <person name="Isogai Y."/>
            <person name="Letunic I."/>
            <person name="Marr M."/>
            <person name="Pincus D."/>
            <person name="Putnam N."/>
            <person name="Rokas A."/>
            <person name="Wright K.J."/>
            <person name="Zuzow R."/>
            <person name="Dirks W."/>
            <person name="Good M."/>
            <person name="Goodstein D."/>
            <person name="Lemons D."/>
            <person name="Li W."/>
            <person name="Lyons J.B."/>
            <person name="Morris A."/>
            <person name="Nichols S."/>
            <person name="Richter D.J."/>
            <person name="Salamov A."/>
            <person name="Bork P."/>
            <person name="Lim W.A."/>
            <person name="Manning G."/>
            <person name="Miller W.T."/>
            <person name="McGinnis W."/>
            <person name="Shapiro H."/>
            <person name="Tjian R."/>
            <person name="Grigoriev I.V."/>
            <person name="Rokhsar D."/>
        </authorList>
    </citation>
    <scope>NUCLEOTIDE SEQUENCE [LARGE SCALE GENOMIC DNA]</scope>
    <source>
        <strain evidence="3">MX1 / ATCC 50154</strain>
    </source>
</reference>
<evidence type="ECO:0000256" key="1">
    <source>
        <dbReference type="SAM" id="SignalP"/>
    </source>
</evidence>
<dbReference type="InParanoid" id="A9UTE8"/>
<dbReference type="GeneID" id="5889124"/>
<dbReference type="AlphaFoldDB" id="A9UTE8"/>